<proteinExistence type="predicted"/>
<feature type="compositionally biased region" description="Basic and acidic residues" evidence="1">
    <location>
        <begin position="197"/>
        <end position="207"/>
    </location>
</feature>
<name>A0A3L6RUM6_PANMI</name>
<gene>
    <name evidence="2" type="ORF">C2845_PM11G15660</name>
</gene>
<reference evidence="3" key="1">
    <citation type="journal article" date="2019" name="Nat. Commun.">
        <title>The genome of broomcorn millet.</title>
        <authorList>
            <person name="Zou C."/>
            <person name="Miki D."/>
            <person name="Li D."/>
            <person name="Tang Q."/>
            <person name="Xiao L."/>
            <person name="Rajput S."/>
            <person name="Deng P."/>
            <person name="Jia W."/>
            <person name="Huang R."/>
            <person name="Zhang M."/>
            <person name="Sun Y."/>
            <person name="Hu J."/>
            <person name="Fu X."/>
            <person name="Schnable P.S."/>
            <person name="Li F."/>
            <person name="Zhang H."/>
            <person name="Feng B."/>
            <person name="Zhu X."/>
            <person name="Liu R."/>
            <person name="Schnable J.C."/>
            <person name="Zhu J.-K."/>
            <person name="Zhang H."/>
        </authorList>
    </citation>
    <scope>NUCLEOTIDE SEQUENCE [LARGE SCALE GENOMIC DNA]</scope>
</reference>
<feature type="compositionally biased region" description="Basic and acidic residues" evidence="1">
    <location>
        <begin position="124"/>
        <end position="133"/>
    </location>
</feature>
<evidence type="ECO:0000313" key="2">
    <source>
        <dbReference type="EMBL" id="RLN09140.1"/>
    </source>
</evidence>
<accession>A0A3L6RUM6</accession>
<evidence type="ECO:0000256" key="1">
    <source>
        <dbReference type="SAM" id="MobiDB-lite"/>
    </source>
</evidence>
<dbReference type="AlphaFoldDB" id="A0A3L6RUM6"/>
<comment type="caution">
    <text evidence="2">The sequence shown here is derived from an EMBL/GenBank/DDBJ whole genome shotgun (WGS) entry which is preliminary data.</text>
</comment>
<dbReference type="EMBL" id="PQIB02000007">
    <property type="protein sequence ID" value="RLN09140.1"/>
    <property type="molecule type" value="Genomic_DNA"/>
</dbReference>
<feature type="region of interest" description="Disordered" evidence="1">
    <location>
        <begin position="119"/>
        <end position="150"/>
    </location>
</feature>
<protein>
    <submittedName>
        <fullName evidence="2">Gag-pol polyprotein</fullName>
    </submittedName>
</protein>
<keyword evidence="3" id="KW-1185">Reference proteome</keyword>
<feature type="region of interest" description="Disordered" evidence="1">
    <location>
        <begin position="189"/>
        <end position="245"/>
    </location>
</feature>
<organism evidence="2 3">
    <name type="scientific">Panicum miliaceum</name>
    <name type="common">Proso millet</name>
    <name type="synonym">Broomcorn millet</name>
    <dbReference type="NCBI Taxonomy" id="4540"/>
    <lineage>
        <taxon>Eukaryota</taxon>
        <taxon>Viridiplantae</taxon>
        <taxon>Streptophyta</taxon>
        <taxon>Embryophyta</taxon>
        <taxon>Tracheophyta</taxon>
        <taxon>Spermatophyta</taxon>
        <taxon>Magnoliopsida</taxon>
        <taxon>Liliopsida</taxon>
        <taxon>Poales</taxon>
        <taxon>Poaceae</taxon>
        <taxon>PACMAD clade</taxon>
        <taxon>Panicoideae</taxon>
        <taxon>Panicodae</taxon>
        <taxon>Paniceae</taxon>
        <taxon>Panicinae</taxon>
        <taxon>Panicum</taxon>
        <taxon>Panicum sect. Panicum</taxon>
    </lineage>
</organism>
<sequence>MKIDQHPFLANMVDTGGNSRQTKVLTSESARRGGAVDPRRQVTMEEIKRNRRGPERPRKPITSQFLLNKYRQQQEESRYHDEMIRRHEDHWQCPFFIHCWESNIRLPSADNCPECNGLSCNDRPMPHSRDRGSEPISRNRRGREEQRVSVHDWLGGRVDQYHRSKGRTNQQDGLGGRICVHDGLEEMADDRVSDEDPLGREPDREYSRSSAKPVNPRWCPDGLSRSKNEGSNAYASGSIKRKNRGRCQRKEMLSLGCGAQRKTIKKQTIKNRQLKSTWCSYCRWNSWRLTIETEQQE</sequence>
<evidence type="ECO:0000313" key="3">
    <source>
        <dbReference type="Proteomes" id="UP000275267"/>
    </source>
</evidence>
<dbReference type="Proteomes" id="UP000275267">
    <property type="component" value="Unassembled WGS sequence"/>
</dbReference>